<dbReference type="Proteomes" id="UP001153076">
    <property type="component" value="Unassembled WGS sequence"/>
</dbReference>
<feature type="domain" description="Non-haem dioxygenase N-terminal" evidence="3">
    <location>
        <begin position="43"/>
        <end position="143"/>
    </location>
</feature>
<evidence type="ECO:0000313" key="4">
    <source>
        <dbReference type="EMBL" id="KAJ8431956.1"/>
    </source>
</evidence>
<evidence type="ECO:0000256" key="2">
    <source>
        <dbReference type="ARBA" id="ARBA00023004"/>
    </source>
</evidence>
<keyword evidence="2" id="KW-0408">Iron</keyword>
<dbReference type="SUPFAM" id="SSF51197">
    <property type="entry name" value="Clavaminate synthase-like"/>
    <property type="match status" value="1"/>
</dbReference>
<dbReference type="PANTHER" id="PTHR47990">
    <property type="entry name" value="2-OXOGLUTARATE (2OG) AND FE(II)-DEPENDENT OXYGENASE SUPERFAMILY PROTEIN-RELATED"/>
    <property type="match status" value="1"/>
</dbReference>
<dbReference type="InterPro" id="IPR027443">
    <property type="entry name" value="IPNS-like_sf"/>
</dbReference>
<evidence type="ECO:0000259" key="3">
    <source>
        <dbReference type="Pfam" id="PF14226"/>
    </source>
</evidence>
<dbReference type="OrthoDB" id="288590at2759"/>
<dbReference type="Pfam" id="PF14226">
    <property type="entry name" value="DIOX_N"/>
    <property type="match status" value="1"/>
</dbReference>
<evidence type="ECO:0000313" key="5">
    <source>
        <dbReference type="Proteomes" id="UP001153076"/>
    </source>
</evidence>
<dbReference type="Gene3D" id="2.60.120.330">
    <property type="entry name" value="B-lactam Antibiotic, Isopenicillin N Synthase, Chain"/>
    <property type="match status" value="1"/>
</dbReference>
<accession>A0A9Q1Q8C9</accession>
<dbReference type="EMBL" id="JAKOGI010000650">
    <property type="protein sequence ID" value="KAJ8431956.1"/>
    <property type="molecule type" value="Genomic_DNA"/>
</dbReference>
<dbReference type="AlphaFoldDB" id="A0A9Q1Q8C9"/>
<organism evidence="4 5">
    <name type="scientific">Carnegiea gigantea</name>
    <dbReference type="NCBI Taxonomy" id="171969"/>
    <lineage>
        <taxon>Eukaryota</taxon>
        <taxon>Viridiplantae</taxon>
        <taxon>Streptophyta</taxon>
        <taxon>Embryophyta</taxon>
        <taxon>Tracheophyta</taxon>
        <taxon>Spermatophyta</taxon>
        <taxon>Magnoliopsida</taxon>
        <taxon>eudicotyledons</taxon>
        <taxon>Gunneridae</taxon>
        <taxon>Pentapetalae</taxon>
        <taxon>Caryophyllales</taxon>
        <taxon>Cactineae</taxon>
        <taxon>Cactaceae</taxon>
        <taxon>Cactoideae</taxon>
        <taxon>Echinocereeae</taxon>
        <taxon>Carnegiea</taxon>
    </lineage>
</organism>
<keyword evidence="5" id="KW-1185">Reference proteome</keyword>
<keyword evidence="1" id="KW-0479">Metal-binding</keyword>
<dbReference type="InterPro" id="IPR050231">
    <property type="entry name" value="Iron_ascorbate_oxido_reductase"/>
</dbReference>
<proteinExistence type="predicted"/>
<comment type="caution">
    <text evidence="4">The sequence shown here is derived from an EMBL/GenBank/DDBJ whole genome shotgun (WGS) entry which is preliminary data.</text>
</comment>
<name>A0A9Q1Q8C9_9CARY</name>
<gene>
    <name evidence="4" type="ORF">Cgig2_024267</name>
</gene>
<dbReference type="InterPro" id="IPR026992">
    <property type="entry name" value="DIOX_N"/>
</dbReference>
<evidence type="ECO:0000256" key="1">
    <source>
        <dbReference type="ARBA" id="ARBA00022723"/>
    </source>
</evidence>
<reference evidence="4" key="1">
    <citation type="submission" date="2022-04" db="EMBL/GenBank/DDBJ databases">
        <title>Carnegiea gigantea Genome sequencing and assembly v2.</title>
        <authorList>
            <person name="Copetti D."/>
            <person name="Sanderson M.J."/>
            <person name="Burquez A."/>
            <person name="Wojciechowski M.F."/>
        </authorList>
    </citation>
    <scope>NUCLEOTIDE SEQUENCE</scope>
    <source>
        <strain evidence="4">SGP5-SGP5p</strain>
        <tissue evidence="4">Aerial part</tissue>
    </source>
</reference>
<dbReference type="GO" id="GO:0046872">
    <property type="term" value="F:metal ion binding"/>
    <property type="evidence" value="ECO:0007669"/>
    <property type="project" value="UniProtKB-KW"/>
</dbReference>
<protein>
    <recommendedName>
        <fullName evidence="3">Non-haem dioxygenase N-terminal domain-containing protein</fullName>
    </recommendedName>
</protein>
<sequence length="170" mass="19517">MDHYIQDRPDPPFEETYKDLFLKHSITPIAAIPKATAVEEWELPVVDLGRLAGDQEEDERQRCKREIAEASKEWGFFQVVNHGILQEILEEMRKEEMKVFREPFYKKKGDKCMNLSLSPGSYRWGTPSATCLRQLSWSEAFHIPLTDISSDCGSPKLRGLIISTFKAAVV</sequence>